<gene>
    <name evidence="3" type="ORF">DXG03_007584</name>
</gene>
<reference evidence="3" key="1">
    <citation type="submission" date="2020-07" db="EMBL/GenBank/DDBJ databases">
        <authorList>
            <person name="Nieuwenhuis M."/>
            <person name="Van De Peppel L.J.J."/>
        </authorList>
    </citation>
    <scope>NUCLEOTIDE SEQUENCE</scope>
    <source>
        <strain evidence="3">AP01</strain>
        <tissue evidence="3">Mycelium</tissue>
    </source>
</reference>
<keyword evidence="2" id="KW-0812">Transmembrane</keyword>
<feature type="transmembrane region" description="Helical" evidence="2">
    <location>
        <begin position="378"/>
        <end position="398"/>
    </location>
</feature>
<keyword evidence="4" id="KW-1185">Reference proteome</keyword>
<evidence type="ECO:0000256" key="1">
    <source>
        <dbReference type="SAM" id="MobiDB-lite"/>
    </source>
</evidence>
<keyword evidence="2" id="KW-0472">Membrane</keyword>
<comment type="caution">
    <text evidence="3">The sequence shown here is derived from an EMBL/GenBank/DDBJ whole genome shotgun (WGS) entry which is preliminary data.</text>
</comment>
<evidence type="ECO:0000256" key="2">
    <source>
        <dbReference type="SAM" id="Phobius"/>
    </source>
</evidence>
<dbReference type="GO" id="GO:0005789">
    <property type="term" value="C:endoplasmic reticulum membrane"/>
    <property type="evidence" value="ECO:0007669"/>
    <property type="project" value="TreeGrafter"/>
</dbReference>
<dbReference type="GO" id="GO:0004143">
    <property type="term" value="F:ATP-dependent diacylglycerol kinase activity"/>
    <property type="evidence" value="ECO:0007669"/>
    <property type="project" value="InterPro"/>
</dbReference>
<feature type="transmembrane region" description="Helical" evidence="2">
    <location>
        <begin position="154"/>
        <end position="175"/>
    </location>
</feature>
<dbReference type="OrthoDB" id="5673at2759"/>
<proteinExistence type="predicted"/>
<organism evidence="3 4">
    <name type="scientific">Asterophora parasitica</name>
    <dbReference type="NCBI Taxonomy" id="117018"/>
    <lineage>
        <taxon>Eukaryota</taxon>
        <taxon>Fungi</taxon>
        <taxon>Dikarya</taxon>
        <taxon>Basidiomycota</taxon>
        <taxon>Agaricomycotina</taxon>
        <taxon>Agaricomycetes</taxon>
        <taxon>Agaricomycetidae</taxon>
        <taxon>Agaricales</taxon>
        <taxon>Tricholomatineae</taxon>
        <taxon>Lyophyllaceae</taxon>
        <taxon>Asterophora</taxon>
    </lineage>
</organism>
<accession>A0A9P7G8I8</accession>
<protein>
    <recommendedName>
        <fullName evidence="5">Phosphatidate cytidylyltransferase</fullName>
    </recommendedName>
</protein>
<evidence type="ECO:0000313" key="3">
    <source>
        <dbReference type="EMBL" id="KAG5644854.1"/>
    </source>
</evidence>
<feature type="region of interest" description="Disordered" evidence="1">
    <location>
        <begin position="1"/>
        <end position="50"/>
    </location>
</feature>
<feature type="transmembrane region" description="Helical" evidence="2">
    <location>
        <begin position="328"/>
        <end position="350"/>
    </location>
</feature>
<feature type="transmembrane region" description="Helical" evidence="2">
    <location>
        <begin position="265"/>
        <end position="286"/>
    </location>
</feature>
<dbReference type="AlphaFoldDB" id="A0A9P7G8I8"/>
<dbReference type="PANTHER" id="PTHR31303:SF1">
    <property type="entry name" value="CTP-DEPENDENT DIACYLGLYCEROL KINASE 1"/>
    <property type="match status" value="1"/>
</dbReference>
<name>A0A9P7G8I8_9AGAR</name>
<dbReference type="PANTHER" id="PTHR31303">
    <property type="entry name" value="CTP-DEPENDENT DIACYLGLYCEROL KINASE 1"/>
    <property type="match status" value="1"/>
</dbReference>
<evidence type="ECO:0000313" key="4">
    <source>
        <dbReference type="Proteomes" id="UP000775547"/>
    </source>
</evidence>
<dbReference type="EMBL" id="JABCKV010000057">
    <property type="protein sequence ID" value="KAG5644854.1"/>
    <property type="molecule type" value="Genomic_DNA"/>
</dbReference>
<dbReference type="Proteomes" id="UP000775547">
    <property type="component" value="Unassembled WGS sequence"/>
</dbReference>
<dbReference type="GO" id="GO:0006654">
    <property type="term" value="P:phosphatidic acid biosynthetic process"/>
    <property type="evidence" value="ECO:0007669"/>
    <property type="project" value="TreeGrafter"/>
</dbReference>
<keyword evidence="2" id="KW-1133">Transmembrane helix</keyword>
<evidence type="ECO:0008006" key="5">
    <source>
        <dbReference type="Google" id="ProtNLM"/>
    </source>
</evidence>
<sequence>MSTPDDVTAGVLSTSSRLHSSSVSTRGRSSSATRSTKRSPSPLVTYSSDSKARGVKNITRKVIRTLEGLGHLEDMTEREQDECDSETSEVDATGVAHPHDGLRLRQPQQNGSAAAVAPPQVKKIDWEIPRKLLHSSIGFFTLYLYLSNGSVHRVVVVLWSALAVIVPADILRLRWPAFARVYERLLGFLMRESERKSTNGVIWYILGVNFALTFYPQDVATVAILILSWADTTASTFGRLLGPLTPPLPRRTPVLRLPLAPRKSLAGFVAAVLTGAIIAWGFWGWVAPLRHSDEVLSWYWDGGVRAWSTLLSTIGWQGKSVAGAGGWLGLCALSVVAGLVSGVAEALGAYRSLYPFLPLSVLRLTPDSTDLGSLDDNLTLPIISGGCILGFLKLLGLFSTPP</sequence>
<feature type="compositionally biased region" description="Low complexity" evidence="1">
    <location>
        <begin position="11"/>
        <end position="41"/>
    </location>
</feature>
<reference evidence="3" key="2">
    <citation type="submission" date="2021-10" db="EMBL/GenBank/DDBJ databases">
        <title>Phylogenomics reveals ancestral predisposition of the termite-cultivated fungus Termitomyces towards a domesticated lifestyle.</title>
        <authorList>
            <person name="Auxier B."/>
            <person name="Grum-Grzhimaylo A."/>
            <person name="Cardenas M.E."/>
            <person name="Lodge J.D."/>
            <person name="Laessoe T."/>
            <person name="Pedersen O."/>
            <person name="Smith M.E."/>
            <person name="Kuyper T.W."/>
            <person name="Franco-Molano E.A."/>
            <person name="Baroni T.J."/>
            <person name="Aanen D.K."/>
        </authorList>
    </citation>
    <scope>NUCLEOTIDE SEQUENCE</scope>
    <source>
        <strain evidence="3">AP01</strain>
        <tissue evidence="3">Mycelium</tissue>
    </source>
</reference>
<dbReference type="InterPro" id="IPR037997">
    <property type="entry name" value="Dgk1-like"/>
</dbReference>